<feature type="region of interest" description="Disordered" evidence="1">
    <location>
        <begin position="70"/>
        <end position="102"/>
    </location>
</feature>
<name>A0A508X9Z5_9HYPH</name>
<proteinExistence type="predicted"/>
<gene>
    <name evidence="2" type="ORF">EMEDMD4_70116</name>
</gene>
<dbReference type="AlphaFoldDB" id="A0A508X9Z5"/>
<sequence length="102" mass="11235">MCDMAATELRIAKMADRPEPSRQFQFPEPQLVRSVATRRTRGAHLLVESAHAGKTFCSAPARRLRHQEAVVSEKAEDSGCSQTVPSVSRRGTGCNPPYRPSL</sequence>
<evidence type="ECO:0000313" key="2">
    <source>
        <dbReference type="EMBL" id="VTZ64813.1"/>
    </source>
</evidence>
<protein>
    <submittedName>
        <fullName evidence="2">Uncharacterized protein</fullName>
    </submittedName>
</protein>
<reference evidence="2" key="1">
    <citation type="submission" date="2019-06" db="EMBL/GenBank/DDBJ databases">
        <authorList>
            <person name="Le Quere A."/>
            <person name="Colella S."/>
        </authorList>
    </citation>
    <scope>NUCLEOTIDE SEQUENCE</scope>
    <source>
        <strain evidence="2">EmedicaeMD41</strain>
    </source>
</reference>
<accession>A0A508X9Z5</accession>
<evidence type="ECO:0000256" key="1">
    <source>
        <dbReference type="SAM" id="MobiDB-lite"/>
    </source>
</evidence>
<dbReference type="EMBL" id="CABFNB010000139">
    <property type="protein sequence ID" value="VTZ64813.1"/>
    <property type="molecule type" value="Genomic_DNA"/>
</dbReference>
<dbReference type="Proteomes" id="UP000507954">
    <property type="component" value="Unassembled WGS sequence"/>
</dbReference>
<organism evidence="2">
    <name type="scientific">Sinorhizobium medicae</name>
    <dbReference type="NCBI Taxonomy" id="110321"/>
    <lineage>
        <taxon>Bacteria</taxon>
        <taxon>Pseudomonadati</taxon>
        <taxon>Pseudomonadota</taxon>
        <taxon>Alphaproteobacteria</taxon>
        <taxon>Hyphomicrobiales</taxon>
        <taxon>Rhizobiaceae</taxon>
        <taxon>Sinorhizobium/Ensifer group</taxon>
        <taxon>Sinorhizobium</taxon>
    </lineage>
</organism>